<comment type="similarity">
    <text evidence="8">Belongs to the MobA family.</text>
</comment>
<keyword evidence="4 8" id="KW-0547">Nucleotide-binding</keyword>
<evidence type="ECO:0000256" key="8">
    <source>
        <dbReference type="HAMAP-Rule" id="MF_00316"/>
    </source>
</evidence>
<gene>
    <name evidence="8" type="primary">mobA</name>
    <name evidence="10" type="ORF">CLV60_110181</name>
</gene>
<dbReference type="HAMAP" id="MF_00316">
    <property type="entry name" value="MobA"/>
    <property type="match status" value="1"/>
</dbReference>
<comment type="subcellular location">
    <subcellularLocation>
        <location evidence="8">Cytoplasm</location>
    </subcellularLocation>
</comment>
<comment type="cofactor">
    <cofactor evidence="8">
        <name>Mg(2+)</name>
        <dbReference type="ChEBI" id="CHEBI:18420"/>
    </cofactor>
</comment>
<dbReference type="GO" id="GO:0046872">
    <property type="term" value="F:metal ion binding"/>
    <property type="evidence" value="ECO:0007669"/>
    <property type="project" value="UniProtKB-KW"/>
</dbReference>
<dbReference type="RefSeq" id="WP_106597360.1">
    <property type="nucleotide sequence ID" value="NZ_PYAS01000010.1"/>
</dbReference>
<dbReference type="SUPFAM" id="SSF53448">
    <property type="entry name" value="Nucleotide-diphospho-sugar transferases"/>
    <property type="match status" value="1"/>
</dbReference>
<evidence type="ECO:0000259" key="9">
    <source>
        <dbReference type="Pfam" id="PF12804"/>
    </source>
</evidence>
<comment type="domain">
    <text evidence="8">The N-terminal domain determines nucleotide recognition and specific binding, while the C-terminal domain determines the specific binding to the target protein.</text>
</comment>
<dbReference type="GO" id="GO:0005525">
    <property type="term" value="F:GTP binding"/>
    <property type="evidence" value="ECO:0007669"/>
    <property type="project" value="UniProtKB-UniRule"/>
</dbReference>
<feature type="binding site" evidence="8">
    <location>
        <position position="97"/>
    </location>
    <ligand>
        <name>Mg(2+)</name>
        <dbReference type="ChEBI" id="CHEBI:18420"/>
    </ligand>
</feature>
<evidence type="ECO:0000313" key="10">
    <source>
        <dbReference type="EMBL" id="PSL26202.1"/>
    </source>
</evidence>
<dbReference type="GO" id="GO:0006777">
    <property type="term" value="P:Mo-molybdopterin cofactor biosynthetic process"/>
    <property type="evidence" value="ECO:0007669"/>
    <property type="project" value="UniProtKB-KW"/>
</dbReference>
<feature type="domain" description="MobA-like NTP transferase" evidence="9">
    <location>
        <begin position="5"/>
        <end position="159"/>
    </location>
</feature>
<sequence>MSLYGLVICGGESTRMGTDKSLLVYYQKPQHEHVADLLAPLCERVILCCNAEQYKAFRTGYPKLADLPKYGGAGPMSGLLTAFETFPGNDFLVAGCDYPYLSTDELANFLHNTDKDLPAAAFYNANGFYEPLLGWYSQSTNNALRKAFENGSRSLQRFLIAENAGKYRPLSGKTMLSADTMDDFQSVKRALESENDFQNGDQFDNQP</sequence>
<comment type="function">
    <text evidence="8">Transfers a GMP moiety from GTP to Mo-molybdopterin (Mo-MPT) cofactor (Moco or molybdenum cofactor) to form Mo-molybdopterin guanine dinucleotide (Mo-MGD) cofactor.</text>
</comment>
<dbReference type="CDD" id="cd02503">
    <property type="entry name" value="MobA"/>
    <property type="match status" value="1"/>
</dbReference>
<keyword evidence="7 8" id="KW-0501">Molybdenum cofactor biosynthesis</keyword>
<accession>A0A2P8FWV1</accession>
<evidence type="ECO:0000256" key="7">
    <source>
        <dbReference type="ARBA" id="ARBA00023150"/>
    </source>
</evidence>
<feature type="binding site" evidence="8">
    <location>
        <begin position="8"/>
        <end position="10"/>
    </location>
    <ligand>
        <name>GTP</name>
        <dbReference type="ChEBI" id="CHEBI:37565"/>
    </ligand>
</feature>
<dbReference type="Proteomes" id="UP000241964">
    <property type="component" value="Unassembled WGS sequence"/>
</dbReference>
<feature type="binding site" evidence="8">
    <location>
        <position position="66"/>
    </location>
    <ligand>
        <name>GTP</name>
        <dbReference type="ChEBI" id="CHEBI:37565"/>
    </ligand>
</feature>
<comment type="caution">
    <text evidence="10">The sequence shown here is derived from an EMBL/GenBank/DDBJ whole genome shotgun (WGS) entry which is preliminary data.</text>
</comment>
<feature type="binding site" evidence="8">
    <location>
        <position position="97"/>
    </location>
    <ligand>
        <name>GTP</name>
        <dbReference type="ChEBI" id="CHEBI:37565"/>
    </ligand>
</feature>
<evidence type="ECO:0000256" key="6">
    <source>
        <dbReference type="ARBA" id="ARBA00023134"/>
    </source>
</evidence>
<reference evidence="10 11" key="1">
    <citation type="submission" date="2018-03" db="EMBL/GenBank/DDBJ databases">
        <title>Genomic Encyclopedia of Archaeal and Bacterial Type Strains, Phase II (KMG-II): from individual species to whole genera.</title>
        <authorList>
            <person name="Goeker M."/>
        </authorList>
    </citation>
    <scope>NUCLEOTIDE SEQUENCE [LARGE SCALE GENOMIC DNA]</scope>
    <source>
        <strain evidence="10 11">DSM 29057</strain>
    </source>
</reference>
<evidence type="ECO:0000256" key="1">
    <source>
        <dbReference type="ARBA" id="ARBA00022490"/>
    </source>
</evidence>
<evidence type="ECO:0000256" key="4">
    <source>
        <dbReference type="ARBA" id="ARBA00022741"/>
    </source>
</evidence>
<dbReference type="InterPro" id="IPR025877">
    <property type="entry name" value="MobA-like_NTP_Trfase"/>
</dbReference>
<evidence type="ECO:0000256" key="3">
    <source>
        <dbReference type="ARBA" id="ARBA00022723"/>
    </source>
</evidence>
<keyword evidence="6 8" id="KW-0342">GTP-binding</keyword>
<name>A0A2P8FWV1_9BACT</name>
<protein>
    <recommendedName>
        <fullName evidence="8">Probable molybdenum cofactor guanylyltransferase</fullName>
        <shortName evidence="8">MoCo guanylyltransferase</shortName>
        <ecNumber evidence="8">2.7.7.77</ecNumber>
    </recommendedName>
    <alternativeName>
        <fullName evidence="8">GTP:molybdopterin guanylyltransferase</fullName>
    </alternativeName>
    <alternativeName>
        <fullName evidence="8">Mo-MPT guanylyltransferase</fullName>
    </alternativeName>
    <alternativeName>
        <fullName evidence="8">Molybdopterin guanylyltransferase</fullName>
    </alternativeName>
    <alternativeName>
        <fullName evidence="8">Molybdopterin-guanine dinucleotide synthase</fullName>
        <shortName evidence="8">MGD synthase</shortName>
    </alternativeName>
</protein>
<dbReference type="Gene3D" id="3.90.550.10">
    <property type="entry name" value="Spore Coat Polysaccharide Biosynthesis Protein SpsA, Chain A"/>
    <property type="match status" value="1"/>
</dbReference>
<evidence type="ECO:0000256" key="2">
    <source>
        <dbReference type="ARBA" id="ARBA00022679"/>
    </source>
</evidence>
<evidence type="ECO:0000256" key="5">
    <source>
        <dbReference type="ARBA" id="ARBA00022842"/>
    </source>
</evidence>
<dbReference type="EMBL" id="PYAS01000010">
    <property type="protein sequence ID" value="PSL26202.1"/>
    <property type="molecule type" value="Genomic_DNA"/>
</dbReference>
<organism evidence="10 11">
    <name type="scientific">Dyadobacter jiangsuensis</name>
    <dbReference type="NCBI Taxonomy" id="1591085"/>
    <lineage>
        <taxon>Bacteria</taxon>
        <taxon>Pseudomonadati</taxon>
        <taxon>Bacteroidota</taxon>
        <taxon>Cytophagia</taxon>
        <taxon>Cytophagales</taxon>
        <taxon>Spirosomataceae</taxon>
        <taxon>Dyadobacter</taxon>
    </lineage>
</organism>
<dbReference type="GO" id="GO:0005737">
    <property type="term" value="C:cytoplasm"/>
    <property type="evidence" value="ECO:0007669"/>
    <property type="project" value="UniProtKB-SubCell"/>
</dbReference>
<dbReference type="PANTHER" id="PTHR19136">
    <property type="entry name" value="MOLYBDENUM COFACTOR GUANYLYLTRANSFERASE"/>
    <property type="match status" value="1"/>
</dbReference>
<dbReference type="AlphaFoldDB" id="A0A2P8FWV1"/>
<comment type="caution">
    <text evidence="8">Lacks conserved residue(s) required for the propagation of feature annotation.</text>
</comment>
<dbReference type="InterPro" id="IPR013482">
    <property type="entry name" value="Molybde_CF_guanTrfase"/>
</dbReference>
<keyword evidence="1 8" id="KW-0963">Cytoplasm</keyword>
<dbReference type="PANTHER" id="PTHR19136:SF81">
    <property type="entry name" value="MOLYBDENUM COFACTOR GUANYLYLTRANSFERASE"/>
    <property type="match status" value="1"/>
</dbReference>
<feature type="binding site" evidence="8">
    <location>
        <position position="20"/>
    </location>
    <ligand>
        <name>GTP</name>
        <dbReference type="ChEBI" id="CHEBI:37565"/>
    </ligand>
</feature>
<keyword evidence="11" id="KW-1185">Reference proteome</keyword>
<comment type="catalytic activity">
    <reaction evidence="8">
        <text>Mo-molybdopterin + GTP + H(+) = Mo-molybdopterin guanine dinucleotide + diphosphate</text>
        <dbReference type="Rhea" id="RHEA:34243"/>
        <dbReference type="ChEBI" id="CHEBI:15378"/>
        <dbReference type="ChEBI" id="CHEBI:33019"/>
        <dbReference type="ChEBI" id="CHEBI:37565"/>
        <dbReference type="ChEBI" id="CHEBI:71302"/>
        <dbReference type="ChEBI" id="CHEBI:71310"/>
        <dbReference type="EC" id="2.7.7.77"/>
    </reaction>
</comment>
<keyword evidence="2 8" id="KW-0808">Transferase</keyword>
<dbReference type="EC" id="2.7.7.77" evidence="8"/>
<keyword evidence="3 8" id="KW-0479">Metal-binding</keyword>
<dbReference type="Pfam" id="PF12804">
    <property type="entry name" value="NTP_transf_3"/>
    <property type="match status" value="1"/>
</dbReference>
<dbReference type="GO" id="GO:0061603">
    <property type="term" value="F:molybdenum cofactor guanylyltransferase activity"/>
    <property type="evidence" value="ECO:0007669"/>
    <property type="project" value="UniProtKB-EC"/>
</dbReference>
<dbReference type="OrthoDB" id="9788394at2"/>
<proteinExistence type="inferred from homology"/>
<keyword evidence="5 8" id="KW-0460">Magnesium</keyword>
<evidence type="ECO:0000313" key="11">
    <source>
        <dbReference type="Proteomes" id="UP000241964"/>
    </source>
</evidence>
<dbReference type="InterPro" id="IPR029044">
    <property type="entry name" value="Nucleotide-diphossugar_trans"/>
</dbReference>